<dbReference type="STRING" id="3750.A0A498IQQ4"/>
<dbReference type="PANTHER" id="PTHR46108:SF4">
    <property type="entry name" value="BLUE CHEESE"/>
    <property type="match status" value="1"/>
</dbReference>
<dbReference type="AlphaFoldDB" id="A0A498IQQ4"/>
<keyword evidence="1" id="KW-0853">WD repeat</keyword>
<sequence>MTCRPWSYDLCSSAMEEPPSATATETPRGLRLTLRLRALRTMRNEVDLPIGDFEETRSTCAGPSAAETRRWCLVFCTMLLLFDDENPLIELTDDEEEDATNLHIDKHSLLDSGILCCLIHILNAHLDPDEANQKQKATDRDEPFPTEKDYDGDAGQVRRLEMVANGSLTVFSRHKESPILVLLLVNDNRSTAKYICKHHLIKALLMAVKDFNPDCGDSTYTMGIMDLPLVCVEVSYRPEAGGVWLREDIRNAEQRKALSYMFLKEDVIVGHEILLINNLSLDSCCLIHILNALLDPDEANQKKKASDRDELFKSEEDYDGDAGQVRRLEVALT</sequence>
<dbReference type="PANTHER" id="PTHR46108">
    <property type="entry name" value="BLUE CHEESE"/>
    <property type="match status" value="1"/>
</dbReference>
<protein>
    <submittedName>
        <fullName evidence="3">Uncharacterized protein</fullName>
    </submittedName>
</protein>
<dbReference type="Proteomes" id="UP000290289">
    <property type="component" value="Chromosome 11"/>
</dbReference>
<evidence type="ECO:0000256" key="1">
    <source>
        <dbReference type="ARBA" id="ARBA00022574"/>
    </source>
</evidence>
<dbReference type="InterPro" id="IPR051944">
    <property type="entry name" value="BEACH_domain_protein"/>
</dbReference>
<accession>A0A498IQQ4</accession>
<feature type="region of interest" description="Disordered" evidence="2">
    <location>
        <begin position="131"/>
        <end position="151"/>
    </location>
</feature>
<organism evidence="3 4">
    <name type="scientific">Malus domestica</name>
    <name type="common">Apple</name>
    <name type="synonym">Pyrus malus</name>
    <dbReference type="NCBI Taxonomy" id="3750"/>
    <lineage>
        <taxon>Eukaryota</taxon>
        <taxon>Viridiplantae</taxon>
        <taxon>Streptophyta</taxon>
        <taxon>Embryophyta</taxon>
        <taxon>Tracheophyta</taxon>
        <taxon>Spermatophyta</taxon>
        <taxon>Magnoliopsida</taxon>
        <taxon>eudicotyledons</taxon>
        <taxon>Gunneridae</taxon>
        <taxon>Pentapetalae</taxon>
        <taxon>rosids</taxon>
        <taxon>fabids</taxon>
        <taxon>Rosales</taxon>
        <taxon>Rosaceae</taxon>
        <taxon>Amygdaloideae</taxon>
        <taxon>Maleae</taxon>
        <taxon>Malus</taxon>
    </lineage>
</organism>
<evidence type="ECO:0000313" key="3">
    <source>
        <dbReference type="EMBL" id="RXH84397.1"/>
    </source>
</evidence>
<evidence type="ECO:0000256" key="2">
    <source>
        <dbReference type="SAM" id="MobiDB-lite"/>
    </source>
</evidence>
<proteinExistence type="predicted"/>
<comment type="caution">
    <text evidence="3">The sequence shown here is derived from an EMBL/GenBank/DDBJ whole genome shotgun (WGS) entry which is preliminary data.</text>
</comment>
<dbReference type="EMBL" id="RDQH01000337">
    <property type="protein sequence ID" value="RXH84397.1"/>
    <property type="molecule type" value="Genomic_DNA"/>
</dbReference>
<reference evidence="3 4" key="1">
    <citation type="submission" date="2018-10" db="EMBL/GenBank/DDBJ databases">
        <title>A high-quality apple genome assembly.</title>
        <authorList>
            <person name="Hu J."/>
        </authorList>
    </citation>
    <scope>NUCLEOTIDE SEQUENCE [LARGE SCALE GENOMIC DNA]</scope>
    <source>
        <strain evidence="4">cv. HFTH1</strain>
        <tissue evidence="3">Young leaf</tissue>
    </source>
</reference>
<name>A0A498IQQ4_MALDO</name>
<keyword evidence="4" id="KW-1185">Reference proteome</keyword>
<evidence type="ECO:0000313" key="4">
    <source>
        <dbReference type="Proteomes" id="UP000290289"/>
    </source>
</evidence>
<gene>
    <name evidence="3" type="ORF">DVH24_027296</name>
</gene>